<protein>
    <submittedName>
        <fullName evidence="3">GGDEF/EAL domain-containing protein</fullName>
    </submittedName>
</protein>
<accession>E0S101</accession>
<dbReference type="InterPro" id="IPR029787">
    <property type="entry name" value="Nucleotide_cyclase"/>
</dbReference>
<dbReference type="Proteomes" id="UP000001299">
    <property type="component" value="Chromosome 1"/>
</dbReference>
<dbReference type="Pfam" id="PF00563">
    <property type="entry name" value="EAL"/>
    <property type="match status" value="1"/>
</dbReference>
<dbReference type="InterPro" id="IPR001633">
    <property type="entry name" value="EAL_dom"/>
</dbReference>
<dbReference type="Gene3D" id="3.20.20.450">
    <property type="entry name" value="EAL domain"/>
    <property type="match status" value="1"/>
</dbReference>
<gene>
    <name evidence="3" type="ordered locus">bpr_I0733</name>
</gene>
<dbReference type="SMART" id="SM00052">
    <property type="entry name" value="EAL"/>
    <property type="match status" value="1"/>
</dbReference>
<sequence>MSMRHVGDFMDELSKAFQTQKDDYDDLTGLLNLNGILRCVNESKNKGDSIYSVIIYLNVMNFKAFNQQYGFAGGNEFLKGLSDEIQHIFSDEMIARTSGDHYIILSKSNDKEKIIQKIDKIQEAARKYERGLKMRVKAGIYLSDGSETDPVFMIDRAKIACDDIIRVYDRDYNIYDDELKKKNELRQYVIDNFEDAFKEHYFKVYYQKEVRALTGKVCGYEALARWIDPIYGMISPGVFVEVLEEVHLIHKLDLYIIEQVCADLKSDIEFGMALEPVSVNLSRLDFELCDIKAEIDKCREKYEIPTKLLNIEITESAIASGESFLGDQIKRFRDSGYQVWMDDFGSGYSSLNNLKIYEFDVLKIDMDFLRTFDTNKKTQVIIATIINMAKELDIHTLAEGVETKEQYEFLRRIGCEKMQGYLFGKPKPLEEFVRPDDFSFDNCEDIRYADYYHDIGEINFLGSTPLRDKNMEVYNNLPITIMELEDERISFLYANKAYHEFLNSVSVKDIETANSRAYRLDLPENRKMLEVLKSAEKSENHRSESSIILNGNVVIAKVRFIARQGNRAAFTVVPRNLSLEGNEKKLADSIHVAMAHVFNQYFRVDLYDEDGTVENLYLNSEQLPVADNESNAAKAVAKYADLYLYPEDRERFKKFYDISTVRERVEKSSSDYIVDYYHSALSGDEGRMQMYMILPFYYNDRWKYISCCRYADEIRDQTIRGE</sequence>
<dbReference type="PANTHER" id="PTHR33121:SF79">
    <property type="entry name" value="CYCLIC DI-GMP PHOSPHODIESTERASE PDED-RELATED"/>
    <property type="match status" value="1"/>
</dbReference>
<dbReference type="EMBL" id="CP001810">
    <property type="protein sequence ID" value="ADL33476.1"/>
    <property type="molecule type" value="Genomic_DNA"/>
</dbReference>
<evidence type="ECO:0000313" key="3">
    <source>
        <dbReference type="EMBL" id="ADL33476.1"/>
    </source>
</evidence>
<dbReference type="STRING" id="515622.bpr_I0733"/>
<dbReference type="SUPFAM" id="SSF141868">
    <property type="entry name" value="EAL domain-like"/>
    <property type="match status" value="1"/>
</dbReference>
<dbReference type="SMART" id="SM00267">
    <property type="entry name" value="GGDEF"/>
    <property type="match status" value="1"/>
</dbReference>
<evidence type="ECO:0000313" key="4">
    <source>
        <dbReference type="Proteomes" id="UP000001299"/>
    </source>
</evidence>
<proteinExistence type="predicted"/>
<dbReference type="AlphaFoldDB" id="E0S101"/>
<dbReference type="HOGENOM" id="CLU_000445_70_57_9"/>
<dbReference type="InterPro" id="IPR000160">
    <property type="entry name" value="GGDEF_dom"/>
</dbReference>
<dbReference type="InterPro" id="IPR050706">
    <property type="entry name" value="Cyclic-di-GMP_PDE-like"/>
</dbReference>
<dbReference type="SUPFAM" id="SSF55073">
    <property type="entry name" value="Nucleotide cyclase"/>
    <property type="match status" value="1"/>
</dbReference>
<feature type="domain" description="EAL" evidence="1">
    <location>
        <begin position="186"/>
        <end position="440"/>
    </location>
</feature>
<dbReference type="InterPro" id="IPR035919">
    <property type="entry name" value="EAL_sf"/>
</dbReference>
<dbReference type="eggNOG" id="COG2200">
    <property type="taxonomic scope" value="Bacteria"/>
</dbReference>
<organism evidence="3 4">
    <name type="scientific">Butyrivibrio proteoclasticus (strain ATCC 51982 / DSM 14932 / B316)</name>
    <name type="common">Clostridium proteoclasticum</name>
    <dbReference type="NCBI Taxonomy" id="515622"/>
    <lineage>
        <taxon>Bacteria</taxon>
        <taxon>Bacillati</taxon>
        <taxon>Bacillota</taxon>
        <taxon>Clostridia</taxon>
        <taxon>Lachnospirales</taxon>
        <taxon>Lachnospiraceae</taxon>
        <taxon>Butyrivibrio</taxon>
    </lineage>
</organism>
<dbReference type="GO" id="GO:0071111">
    <property type="term" value="F:cyclic-guanylate-specific phosphodiesterase activity"/>
    <property type="evidence" value="ECO:0007669"/>
    <property type="project" value="InterPro"/>
</dbReference>
<dbReference type="InterPro" id="IPR043128">
    <property type="entry name" value="Rev_trsase/Diguanyl_cyclase"/>
</dbReference>
<dbReference type="eggNOG" id="COG2199">
    <property type="taxonomic scope" value="Bacteria"/>
</dbReference>
<reference evidence="3 4" key="1">
    <citation type="journal article" date="2010" name="PLoS ONE">
        <title>The glycobiome of the rumen bacterium Butyrivibrio proteoclasticus B316(T) highlights adaptation to a polysaccharide-rich environment.</title>
        <authorList>
            <person name="Kelly W.J."/>
            <person name="Leahy S.C."/>
            <person name="Altermann E."/>
            <person name="Yeoman C.J."/>
            <person name="Dunne J.C."/>
            <person name="Kong Z."/>
            <person name="Pacheco D.M."/>
            <person name="Li D."/>
            <person name="Noel S.J."/>
            <person name="Moon C.D."/>
            <person name="Cookson A.L."/>
            <person name="Attwood G.T."/>
        </authorList>
    </citation>
    <scope>NUCLEOTIDE SEQUENCE [LARGE SCALE GENOMIC DNA]</scope>
    <source>
        <strain evidence="4">ATCC 51982 / DSM 14932 / B316</strain>
    </source>
</reference>
<dbReference type="PANTHER" id="PTHR33121">
    <property type="entry name" value="CYCLIC DI-GMP PHOSPHODIESTERASE PDEF"/>
    <property type="match status" value="1"/>
</dbReference>
<dbReference type="PROSITE" id="PS50883">
    <property type="entry name" value="EAL"/>
    <property type="match status" value="1"/>
</dbReference>
<name>E0S101_BUTPB</name>
<dbReference type="Pfam" id="PF00990">
    <property type="entry name" value="GGDEF"/>
    <property type="match status" value="1"/>
</dbReference>
<feature type="domain" description="GGDEF" evidence="2">
    <location>
        <begin position="50"/>
        <end position="177"/>
    </location>
</feature>
<keyword evidence="4" id="KW-1185">Reference proteome</keyword>
<dbReference type="KEGG" id="bpb:bpr_I0733"/>
<dbReference type="CDD" id="cd01948">
    <property type="entry name" value="EAL"/>
    <property type="match status" value="1"/>
</dbReference>
<dbReference type="Gene3D" id="3.30.70.270">
    <property type="match status" value="1"/>
</dbReference>
<evidence type="ECO:0000259" key="2">
    <source>
        <dbReference type="PROSITE" id="PS50887"/>
    </source>
</evidence>
<evidence type="ECO:0000259" key="1">
    <source>
        <dbReference type="PROSITE" id="PS50883"/>
    </source>
</evidence>
<dbReference type="PROSITE" id="PS50887">
    <property type="entry name" value="GGDEF"/>
    <property type="match status" value="1"/>
</dbReference>